<dbReference type="Pfam" id="PF00454">
    <property type="entry name" value="PI3_PI4_kinase"/>
    <property type="match status" value="1"/>
</dbReference>
<dbReference type="CDD" id="cd05171">
    <property type="entry name" value="PIKKc_ATM"/>
    <property type="match status" value="1"/>
</dbReference>
<dbReference type="Gene3D" id="3.30.1010.10">
    <property type="entry name" value="Phosphatidylinositol 3-kinase Catalytic Subunit, Chain A, domain 4"/>
    <property type="match status" value="1"/>
</dbReference>
<dbReference type="FunFam" id="3.30.1010.10:FF:000023">
    <property type="entry name" value="Serine/threonine-protein kinase ATM"/>
    <property type="match status" value="1"/>
</dbReference>
<feature type="domain" description="PI3K/PI4K catalytic" evidence="15">
    <location>
        <begin position="2438"/>
        <end position="2747"/>
    </location>
</feature>
<keyword evidence="5" id="KW-0547">Nucleotide-binding</keyword>
<dbReference type="PANTHER" id="PTHR37079:SF4">
    <property type="entry name" value="SERINE_THREONINE-PROTEIN KINASE ATM"/>
    <property type="match status" value="1"/>
</dbReference>
<dbReference type="Proteomes" id="UP000625711">
    <property type="component" value="Unassembled WGS sequence"/>
</dbReference>
<proteinExistence type="predicted"/>
<dbReference type="InterPro" id="IPR038980">
    <property type="entry name" value="ATM_plant"/>
</dbReference>
<accession>A0A834MF63</accession>
<evidence type="ECO:0000256" key="14">
    <source>
        <dbReference type="SAM" id="MobiDB-lite"/>
    </source>
</evidence>
<dbReference type="InterPro" id="IPR016024">
    <property type="entry name" value="ARM-type_fold"/>
</dbReference>
<dbReference type="InterPro" id="IPR003152">
    <property type="entry name" value="FATC_dom"/>
</dbReference>
<dbReference type="Gene3D" id="1.10.1070.11">
    <property type="entry name" value="Phosphatidylinositol 3-/4-kinase, catalytic domain"/>
    <property type="match status" value="1"/>
</dbReference>
<evidence type="ECO:0000256" key="12">
    <source>
        <dbReference type="ARBA" id="ARBA00048679"/>
    </source>
</evidence>
<evidence type="ECO:0000259" key="15">
    <source>
        <dbReference type="PROSITE" id="PS50290"/>
    </source>
</evidence>
<feature type="domain" description="FATC" evidence="17">
    <location>
        <begin position="2756"/>
        <end position="2788"/>
    </location>
</feature>
<dbReference type="EMBL" id="JAACXV010000188">
    <property type="protein sequence ID" value="KAF7282131.1"/>
    <property type="molecule type" value="Genomic_DNA"/>
</dbReference>
<dbReference type="SMART" id="SM00146">
    <property type="entry name" value="PI3Kc"/>
    <property type="match status" value="1"/>
</dbReference>
<keyword evidence="8" id="KW-0067">ATP-binding</keyword>
<reference evidence="18" key="1">
    <citation type="submission" date="2020-08" db="EMBL/GenBank/DDBJ databases">
        <title>Genome sequencing and assembly of the red palm weevil Rhynchophorus ferrugineus.</title>
        <authorList>
            <person name="Dias G.B."/>
            <person name="Bergman C.M."/>
            <person name="Manee M."/>
        </authorList>
    </citation>
    <scope>NUCLEOTIDE SEQUENCE</scope>
    <source>
        <strain evidence="18">AA-2017</strain>
        <tissue evidence="18">Whole larva</tissue>
    </source>
</reference>
<comment type="catalytic activity">
    <reaction evidence="11">
        <text>L-threonyl-[protein] + ATP = O-phospho-L-threonyl-[protein] + ADP + H(+)</text>
        <dbReference type="Rhea" id="RHEA:46608"/>
        <dbReference type="Rhea" id="RHEA-COMP:11060"/>
        <dbReference type="Rhea" id="RHEA-COMP:11605"/>
        <dbReference type="ChEBI" id="CHEBI:15378"/>
        <dbReference type="ChEBI" id="CHEBI:30013"/>
        <dbReference type="ChEBI" id="CHEBI:30616"/>
        <dbReference type="ChEBI" id="CHEBI:61977"/>
        <dbReference type="ChEBI" id="CHEBI:456216"/>
        <dbReference type="EC" id="2.7.11.1"/>
    </reaction>
</comment>
<dbReference type="InterPro" id="IPR011009">
    <property type="entry name" value="Kinase-like_dom_sf"/>
</dbReference>
<evidence type="ECO:0000256" key="13">
    <source>
        <dbReference type="ARBA" id="ARBA00073111"/>
    </source>
</evidence>
<dbReference type="GO" id="GO:0005634">
    <property type="term" value="C:nucleus"/>
    <property type="evidence" value="ECO:0007669"/>
    <property type="project" value="UniProtKB-SubCell"/>
</dbReference>
<name>A0A834MF63_RHYFE</name>
<dbReference type="InterPro" id="IPR044107">
    <property type="entry name" value="PIKKc_ATM"/>
</dbReference>
<comment type="subcellular location">
    <subcellularLocation>
        <location evidence="1">Nucleus</location>
    </subcellularLocation>
</comment>
<evidence type="ECO:0000256" key="8">
    <source>
        <dbReference type="ARBA" id="ARBA00022840"/>
    </source>
</evidence>
<dbReference type="Pfam" id="PF02260">
    <property type="entry name" value="FATC"/>
    <property type="match status" value="1"/>
</dbReference>
<keyword evidence="19" id="KW-1185">Reference proteome</keyword>
<dbReference type="InterPro" id="IPR000403">
    <property type="entry name" value="PI3/4_kinase_cat_dom"/>
</dbReference>
<gene>
    <name evidence="18" type="ORF">GWI33_003142</name>
</gene>
<evidence type="ECO:0000256" key="2">
    <source>
        <dbReference type="ARBA" id="ARBA00012513"/>
    </source>
</evidence>
<dbReference type="InterPro" id="IPR003151">
    <property type="entry name" value="PIK-rel_kinase_FAT"/>
</dbReference>
<protein>
    <recommendedName>
        <fullName evidence="13">Serine/threonine-protein kinase ATM</fullName>
        <ecNumber evidence="2">2.7.11.1</ecNumber>
    </recommendedName>
</protein>
<comment type="caution">
    <text evidence="18">The sequence shown here is derived from an EMBL/GenBank/DDBJ whole genome shotgun (WGS) entry which is preliminary data.</text>
</comment>
<keyword evidence="10" id="KW-0131">Cell cycle</keyword>
<evidence type="ECO:0000256" key="4">
    <source>
        <dbReference type="ARBA" id="ARBA00022679"/>
    </source>
</evidence>
<sequence>MRVVKLWRLDSDIDTTMNLQQALNQQFSQLNSNRITERKKCLERISDLLSKKDELESVRQSITWQAFLDAIKNSLKQECERIANRNGTTARNTGEQVFTSLCDIFGVIIKNALETGYNTIKISELIRYMDGCLREHNMRICRNTFLLTLKDYILPNYMCLGYVSSSDFTLIFELLKSEFNNHNNDVIFYNCLMLLLKHGPNCGLLAYYLREQFGFISKICQSIIDTNNSKLINSSVMECVVCFCKHTVDDNRRGCIKLGEEIFMSLLALYKANDHELSLKENFLEFCLLQINIHNPNGVTAEDEDALAHDWNNWNKYIKLMHDVLTSEITAYFKNSVKNTLFFRREGTTIVILDTFVSLFVEVVNQFFRCKLSLDFTSSNSCEQPQSKRKRLHLTDITSYIDIDESNNWIWIKLVGATLVKYPQLINGQSFMQLLRNVQSLQSKSKDNNTTRYIYELQGILIDVQKYLNLPHNEELSNLWKVIGKSAISAIELNQNIEATQRLLQKLIQNELVELEPTIEIYKRGVLAVTEHHVKTVDVLFRQIQFSDLPRPARMDILRWLLNFENVKDLTYLLEPDFAPVVVSLALKQYPRRASLIGQEQDRYWYLRSLYSRRNFDLKDLVVEEETRSDSEDVITFNYDSKMLEFFYQHIRCMPEYVRKESIKNQLCVFGMLCNVLNNFVEYKIIAMNDIEECCLFSIMRDIINDKSLVTSFEKYMTDDVRLLRELLETVLLLDNVWRQRHAITDYIRNITPLDFLRKLVQIMNHLHTVHKSEQELDAKLVLLGALSKYCLMSNSRDFNDIQKNLMHALSQPDYDVTSEVDYRMSICFLETIRYIKPGSFPVEIVDNILTCLSEICSERFRSFENAKEILGILKCIYTHLELFDTRHKTEAIKCLRDYYDHKTSNSPDIAIAILECVEVLGRIPGDDNCSGYTGINIITLIPTSFLSSEYQKVRYKAIEVLVKFVKRSSGTNNLEEIHRLEELFCKIYDNNLAVFAVEGNLTDERKNDETEFRTITALYMFVSLMINCHDWIEENLFSLIKLEHEKKLIQVFSNKNKVDILKKITSALETHFDCPRFLGKHLDYLLTKWLDSRQGLNDFPFILLNRADKSDFYKNHLDVCVPLLIRRDRQDLIIAARERGIAEDEMLERSCTKIFAKALIENITKIGIDFVQKIPMLLDISRKLGDKMTDILVDHIDDVLLRLLTSISDSDRFHKTFREPVIFIQNGITYPEFERCLNYIEKELFESNNIIESLMGDKSSIVQRILLELQCNVHTAIAQRKFRRFHQYSVFVDIVVKSIKPSHQFTTYFVRDTVYFLINLVKKETDNLKLCQVVMIYIRVFLEHILPDNVKVFQDFAIYTINSIKNIALLKTEVANTAVEILEYLIVDNDCLLDIVKKLDIFPSKPEFSRLNHRHARVKYSGGEIRLTDEIESFVDYDRDTLSREHSLRHLKTLLATKKDQLIVMYNDLDSTGRLDNPANSLLHRLTCMLVKMSCHSNKNISFEAIKCLGELGPANLNSLVLQPKEVVFSINEPSKILTGYILSLLLQYLVNEDITLKKIASDTLYEMLKYKDIQKITEPPQKAFLTPFLTLNTITSHVHLRSDANWTHDSNIWCPSADTDSSHWIVTLVLELLKTFEPGSYLNDLSSLCEYKAKFCESILPPLINLLLQSKNQRIVRALSQKLNEFFAKHWALTVPECKDETSIVLNKKAVKSMLNVINFTRQQFISFEQLDLNYLFIAKAAAFCSAHFTALLYGELWCRKEAELISHESRCSILDDIYEQHDNINGISLQNILQNAYKAIGDLDSLSGCGFAFLSNPDYRVEHYKKLGQWDKVMNYYSSRSLNSSDNNCSNLIESFKMNGYYQLPVLCPQLSSEPQYECLWRLGQWNVSGNEIFRSDKNNLKNYEKYHFNSLKALVDGDKYTFLKSKEECGMCIIENLKHTSLESSKNLYPILMQLQCLVEMDDIAELMEEQDIDAMFRKWDQQDQIVSKNDFEFMEPIMAQRMTLLDECIKKHPQLKDRYFKMILDFSDYAKNERRIKVAEKVIALIQKHTDLPETIKNEILYRDSQIAWLSDDKMMAQQLIRRLSNNNMSQRLKASVLKMQAEHMTEIYSDRSTIVQKFNESINLLETINDDLSEMNTEDRRNMEDTFDKIASFSDKQYQQIVNHMKSDLFQKKLKNMKLSKRRCPSMQSNMSMDAKRAAAIQSKQAQIEENEIEHTKAEEVAVLCLAVKYYLKNLLSCDTNNIKIFRVMSLLLANRDNKVLASEVKDYLSKLPSYKYITMLPQLVPHVSQNCDFFSEEIRRIVEDCAKDHPHHTLPLLLALVNSNKDKEYTKSTIKYSSSDRTETACYILNQLAKNKGLRVLIKNMKELSDALIELAYSNKKNHTGSGSTCTIPSNLKIRKIKDFNEVLVPTCSLSVKKNNRYENIQGIVKFSTTYDNVGGINSPKKIQCLCTTGQYHLQLLKGEDDLRQDAVMQQVFGIITDLLSGSKQTKNMLIRTYKIVPLSKRSGILEWVANSLPIGSYLIKAHHKFRPNDCRVEKCKKTLENCAKEQFTNKLKVYNKICRELKPVFHKFFETTFPQPSVWYEKRKSYTNSVATTSMCGYILGIGDRHVSNILIDEHSAELIHIDFGIAFEQGKCLPTPETVPFRLTRDIVDGMGVSGVEGLFRKSCEKTMEVLRTNCQTILAILEVLLYDPLYFWAVTSSEATRRQTEEDLDSTNSEEQEEDKNISAERALLRSKCKLQGTEEGKLTSVQQQVETLIRQAMDPANLCRLYHGWQAYL</sequence>
<evidence type="ECO:0000313" key="18">
    <source>
        <dbReference type="EMBL" id="KAF7282131.1"/>
    </source>
</evidence>
<dbReference type="InterPro" id="IPR018936">
    <property type="entry name" value="PI3/4_kinase_CS"/>
</dbReference>
<evidence type="ECO:0000256" key="5">
    <source>
        <dbReference type="ARBA" id="ARBA00022741"/>
    </source>
</evidence>
<dbReference type="PROSITE" id="PS51189">
    <property type="entry name" value="FAT"/>
    <property type="match status" value="1"/>
</dbReference>
<evidence type="ECO:0000313" key="19">
    <source>
        <dbReference type="Proteomes" id="UP000625711"/>
    </source>
</evidence>
<evidence type="ECO:0000259" key="17">
    <source>
        <dbReference type="PROSITE" id="PS51190"/>
    </source>
</evidence>
<dbReference type="PROSITE" id="PS50290">
    <property type="entry name" value="PI3_4_KINASE_3"/>
    <property type="match status" value="1"/>
</dbReference>
<organism evidence="18 19">
    <name type="scientific">Rhynchophorus ferrugineus</name>
    <name type="common">Red palm weevil</name>
    <name type="synonym">Curculio ferrugineus</name>
    <dbReference type="NCBI Taxonomy" id="354439"/>
    <lineage>
        <taxon>Eukaryota</taxon>
        <taxon>Metazoa</taxon>
        <taxon>Ecdysozoa</taxon>
        <taxon>Arthropoda</taxon>
        <taxon>Hexapoda</taxon>
        <taxon>Insecta</taxon>
        <taxon>Pterygota</taxon>
        <taxon>Neoptera</taxon>
        <taxon>Endopterygota</taxon>
        <taxon>Coleoptera</taxon>
        <taxon>Polyphaga</taxon>
        <taxon>Cucujiformia</taxon>
        <taxon>Curculionidae</taxon>
        <taxon>Dryophthorinae</taxon>
        <taxon>Rhynchophorus</taxon>
    </lineage>
</organism>
<dbReference type="OrthoDB" id="381190at2759"/>
<dbReference type="GO" id="GO:0004674">
    <property type="term" value="F:protein serine/threonine kinase activity"/>
    <property type="evidence" value="ECO:0007669"/>
    <property type="project" value="UniProtKB-KW"/>
</dbReference>
<dbReference type="InterPro" id="IPR014009">
    <property type="entry name" value="PIK_FAT"/>
</dbReference>
<keyword evidence="4" id="KW-0808">Transferase</keyword>
<evidence type="ECO:0000256" key="10">
    <source>
        <dbReference type="ARBA" id="ARBA00023306"/>
    </source>
</evidence>
<dbReference type="PROSITE" id="PS51190">
    <property type="entry name" value="FATC"/>
    <property type="match status" value="1"/>
</dbReference>
<evidence type="ECO:0000259" key="16">
    <source>
        <dbReference type="PROSITE" id="PS51189"/>
    </source>
</evidence>
<dbReference type="EC" id="2.7.11.1" evidence="2"/>
<keyword evidence="7" id="KW-0418">Kinase</keyword>
<evidence type="ECO:0000256" key="6">
    <source>
        <dbReference type="ARBA" id="ARBA00022763"/>
    </source>
</evidence>
<dbReference type="SUPFAM" id="SSF48371">
    <property type="entry name" value="ARM repeat"/>
    <property type="match status" value="1"/>
</dbReference>
<dbReference type="GO" id="GO:0006281">
    <property type="term" value="P:DNA repair"/>
    <property type="evidence" value="ECO:0007669"/>
    <property type="project" value="InterPro"/>
</dbReference>
<comment type="catalytic activity">
    <reaction evidence="12">
        <text>L-seryl-[protein] + ATP = O-phospho-L-seryl-[protein] + ADP + H(+)</text>
        <dbReference type="Rhea" id="RHEA:17989"/>
        <dbReference type="Rhea" id="RHEA-COMP:9863"/>
        <dbReference type="Rhea" id="RHEA-COMP:11604"/>
        <dbReference type="ChEBI" id="CHEBI:15378"/>
        <dbReference type="ChEBI" id="CHEBI:29999"/>
        <dbReference type="ChEBI" id="CHEBI:30616"/>
        <dbReference type="ChEBI" id="CHEBI:83421"/>
        <dbReference type="ChEBI" id="CHEBI:456216"/>
        <dbReference type="EC" id="2.7.11.1"/>
    </reaction>
</comment>
<feature type="region of interest" description="Disordered" evidence="14">
    <location>
        <begin position="2716"/>
        <end position="2736"/>
    </location>
</feature>
<dbReference type="Pfam" id="PF02259">
    <property type="entry name" value="FAT"/>
    <property type="match status" value="1"/>
</dbReference>
<feature type="domain" description="FAT" evidence="16">
    <location>
        <begin position="1739"/>
        <end position="2330"/>
    </location>
</feature>
<dbReference type="PANTHER" id="PTHR37079">
    <property type="entry name" value="SERINE/THREONINE-PROTEIN KINASE ATM"/>
    <property type="match status" value="1"/>
</dbReference>
<evidence type="ECO:0000256" key="1">
    <source>
        <dbReference type="ARBA" id="ARBA00004123"/>
    </source>
</evidence>
<dbReference type="PROSITE" id="PS00916">
    <property type="entry name" value="PI3_4_KINASE_2"/>
    <property type="match status" value="1"/>
</dbReference>
<evidence type="ECO:0000256" key="7">
    <source>
        <dbReference type="ARBA" id="ARBA00022777"/>
    </source>
</evidence>
<evidence type="ECO:0000256" key="3">
    <source>
        <dbReference type="ARBA" id="ARBA00022527"/>
    </source>
</evidence>
<keyword evidence="6" id="KW-0227">DNA damage</keyword>
<dbReference type="SUPFAM" id="SSF56112">
    <property type="entry name" value="Protein kinase-like (PK-like)"/>
    <property type="match status" value="1"/>
</dbReference>
<evidence type="ECO:0000256" key="9">
    <source>
        <dbReference type="ARBA" id="ARBA00023242"/>
    </source>
</evidence>
<keyword evidence="9" id="KW-0539">Nucleus</keyword>
<dbReference type="GO" id="GO:0005524">
    <property type="term" value="F:ATP binding"/>
    <property type="evidence" value="ECO:0007669"/>
    <property type="project" value="UniProtKB-KW"/>
</dbReference>
<dbReference type="InterPro" id="IPR036940">
    <property type="entry name" value="PI3/4_kinase_cat_sf"/>
</dbReference>
<keyword evidence="3" id="KW-0723">Serine/threonine-protein kinase</keyword>
<evidence type="ECO:0000256" key="11">
    <source>
        <dbReference type="ARBA" id="ARBA00047899"/>
    </source>
</evidence>
<dbReference type="PROSITE" id="PS00915">
    <property type="entry name" value="PI3_4_KINASE_1"/>
    <property type="match status" value="1"/>
</dbReference>
<feature type="compositionally biased region" description="Acidic residues" evidence="14">
    <location>
        <begin position="2720"/>
        <end position="2732"/>
    </location>
</feature>
<dbReference type="SMART" id="SM01343">
    <property type="entry name" value="FATC"/>
    <property type="match status" value="1"/>
</dbReference>